<evidence type="ECO:0000313" key="2">
    <source>
        <dbReference type="EMBL" id="CAG7656562.1"/>
    </source>
</evidence>
<evidence type="ECO:0000313" key="3">
    <source>
        <dbReference type="Proteomes" id="UP000708208"/>
    </source>
</evidence>
<dbReference type="AlphaFoldDB" id="A0A8J2J349"/>
<accession>A0A8J2J349</accession>
<dbReference type="InterPro" id="IPR008958">
    <property type="entry name" value="Transglutaminase_C"/>
</dbReference>
<name>A0A8J2J349_9HEXA</name>
<dbReference type="EMBL" id="CAJVCH010005182">
    <property type="protein sequence ID" value="CAG7656562.1"/>
    <property type="molecule type" value="Genomic_DNA"/>
</dbReference>
<comment type="caution">
    <text evidence="2">The sequence shown here is derived from an EMBL/GenBank/DDBJ whole genome shotgun (WGS) entry which is preliminary data.</text>
</comment>
<proteinExistence type="predicted"/>
<protein>
    <recommendedName>
        <fullName evidence="1">Transglutaminase C-terminal domain-containing protein</fullName>
    </recommendedName>
</protein>
<keyword evidence="3" id="KW-1185">Reference proteome</keyword>
<reference evidence="2" key="1">
    <citation type="submission" date="2021-06" db="EMBL/GenBank/DDBJ databases">
        <authorList>
            <person name="Hodson N. C."/>
            <person name="Mongue J. A."/>
            <person name="Jaron S. K."/>
        </authorList>
    </citation>
    <scope>NUCLEOTIDE SEQUENCE</scope>
</reference>
<dbReference type="GO" id="GO:0003810">
    <property type="term" value="F:protein-glutamine gamma-glutamyltransferase activity"/>
    <property type="evidence" value="ECO:0007669"/>
    <property type="project" value="InterPro"/>
</dbReference>
<evidence type="ECO:0000259" key="1">
    <source>
        <dbReference type="Pfam" id="PF00927"/>
    </source>
</evidence>
<sequence>MFTRYKSKVSSINRRHLSSKLVLNLKRDRQAQKVTFKIPQQTIRVDEDFDITVTIQNPLPVPLNKGSFALDAPGIIKKIVTNRVKDCIKPGETGSVDFTLQPHKAGKRTITAKFYSTEIYCADGIVQMNLEGSRFAQNQKPFYVKRIRPPPSPCPITFGFMTSLNAADASPDCLYLCAHASSRNYSFIR</sequence>
<organism evidence="2 3">
    <name type="scientific">Allacma fusca</name>
    <dbReference type="NCBI Taxonomy" id="39272"/>
    <lineage>
        <taxon>Eukaryota</taxon>
        <taxon>Metazoa</taxon>
        <taxon>Ecdysozoa</taxon>
        <taxon>Arthropoda</taxon>
        <taxon>Hexapoda</taxon>
        <taxon>Collembola</taxon>
        <taxon>Symphypleona</taxon>
        <taxon>Sminthuridae</taxon>
        <taxon>Allacma</taxon>
    </lineage>
</organism>
<feature type="domain" description="Transglutaminase C-terminal" evidence="1">
    <location>
        <begin position="41"/>
        <end position="117"/>
    </location>
</feature>
<dbReference type="Proteomes" id="UP000708208">
    <property type="component" value="Unassembled WGS sequence"/>
</dbReference>
<gene>
    <name evidence="2" type="ORF">AFUS01_LOCUS957</name>
</gene>
<dbReference type="Pfam" id="PF00927">
    <property type="entry name" value="Transglut_C"/>
    <property type="match status" value="1"/>
</dbReference>